<sequence length="141" mass="16407">METDKIVQHTEIHHLSTCFNQIKSIHIYLVINMAYEFLKRFGSCQNHSHTQLSGKPWPRAIPNRVVRRPKKAKELRLRTISLSSPGIQIFDTWSIRPVRHSSEWDIPPHVKQIVVLPPPWRGQARRLIRRRIPSAGEGNLA</sequence>
<reference evidence="1 2" key="1">
    <citation type="journal article" date="2013" name="Genome Biol.">
        <title>The genome sequence of the most widely cultivated cacao type and its use to identify candidate genes regulating pod color.</title>
        <authorList>
            <person name="Motamayor J.C."/>
            <person name="Mockaitis K."/>
            <person name="Schmutz J."/>
            <person name="Haiminen N."/>
            <person name="Iii D.L."/>
            <person name="Cornejo O."/>
            <person name="Findley S.D."/>
            <person name="Zheng P."/>
            <person name="Utro F."/>
            <person name="Royaert S."/>
            <person name="Saski C."/>
            <person name="Jenkins J."/>
            <person name="Podicheti R."/>
            <person name="Zhao M."/>
            <person name="Scheffler B.E."/>
            <person name="Stack J.C."/>
            <person name="Feltus F.A."/>
            <person name="Mustiga G.M."/>
            <person name="Amores F."/>
            <person name="Phillips W."/>
            <person name="Marelli J.P."/>
            <person name="May G.D."/>
            <person name="Shapiro H."/>
            <person name="Ma J."/>
            <person name="Bustamante C.D."/>
            <person name="Schnell R.J."/>
            <person name="Main D."/>
            <person name="Gilbert D."/>
            <person name="Parida L."/>
            <person name="Kuhn D.N."/>
        </authorList>
    </citation>
    <scope>NUCLEOTIDE SEQUENCE [LARGE SCALE GENOMIC DNA]</scope>
    <source>
        <strain evidence="2">cv. Matina 1-6</strain>
    </source>
</reference>
<dbReference type="HOGENOM" id="CLU_1828819_0_0_1"/>
<proteinExistence type="predicted"/>
<name>A0A061EE07_THECC</name>
<dbReference type="EMBL" id="CM001882">
    <property type="protein sequence ID" value="EOY03185.1"/>
    <property type="molecule type" value="Genomic_DNA"/>
</dbReference>
<evidence type="ECO:0000313" key="2">
    <source>
        <dbReference type="Proteomes" id="UP000026915"/>
    </source>
</evidence>
<dbReference type="AlphaFoldDB" id="A0A061EE07"/>
<keyword evidence="2" id="KW-1185">Reference proteome</keyword>
<accession>A0A061EE07</accession>
<dbReference type="InParanoid" id="A0A061EE07"/>
<protein>
    <submittedName>
        <fullName evidence="1">Uncharacterized protein</fullName>
    </submittedName>
</protein>
<dbReference type="Gramene" id="EOY03185">
    <property type="protein sequence ID" value="EOY03185"/>
    <property type="gene ID" value="TCM_017803"/>
</dbReference>
<dbReference type="Proteomes" id="UP000026915">
    <property type="component" value="Chromosome 4"/>
</dbReference>
<gene>
    <name evidence="1" type="ORF">TCM_017803</name>
</gene>
<evidence type="ECO:0000313" key="1">
    <source>
        <dbReference type="EMBL" id="EOY03185.1"/>
    </source>
</evidence>
<organism evidence="1 2">
    <name type="scientific">Theobroma cacao</name>
    <name type="common">Cacao</name>
    <name type="synonym">Cocoa</name>
    <dbReference type="NCBI Taxonomy" id="3641"/>
    <lineage>
        <taxon>Eukaryota</taxon>
        <taxon>Viridiplantae</taxon>
        <taxon>Streptophyta</taxon>
        <taxon>Embryophyta</taxon>
        <taxon>Tracheophyta</taxon>
        <taxon>Spermatophyta</taxon>
        <taxon>Magnoliopsida</taxon>
        <taxon>eudicotyledons</taxon>
        <taxon>Gunneridae</taxon>
        <taxon>Pentapetalae</taxon>
        <taxon>rosids</taxon>
        <taxon>malvids</taxon>
        <taxon>Malvales</taxon>
        <taxon>Malvaceae</taxon>
        <taxon>Byttnerioideae</taxon>
        <taxon>Theobroma</taxon>
    </lineage>
</organism>